<evidence type="ECO:0000313" key="1">
    <source>
        <dbReference type="EMBL" id="SIR04859.1"/>
    </source>
</evidence>
<dbReference type="RefSeq" id="WP_076545209.1">
    <property type="nucleotide sequence ID" value="NZ_FTNC01000012.1"/>
</dbReference>
<dbReference type="Proteomes" id="UP000185669">
    <property type="component" value="Unassembled WGS sequence"/>
</dbReference>
<accession>A0A1N6XRL4</accession>
<dbReference type="OrthoDB" id="2110375at2"/>
<name>A0A1N6XRL4_9FIRM</name>
<dbReference type="AlphaFoldDB" id="A0A1N6XRL4"/>
<sequence>MKKFLKKASVYLLLLLLIAAGVFSLNYFLGHRLTSDLENEIEEIAAENNYQLRYLSIKSNPLLRRVDIDTLSLLKNNEQSYEINGAKIEFSWQQIFNYIKEREFLTKKDIKADIDKFSFYDLQRNNHFDFFNTELSYQGGFNSEDLKKPLELIKNDHKLTVLSEELNYDYPFYRSYGIDKNNWEQISTFNNFAFAADYQSQNNRLLINDFMLKNEFIDYELNFETVIERRLNDTGATNLETKAEDSKNQRAEDTSNKTAADFEEIVIYSDQAEKIVLQELKSNYSLALNGEFLNISKNDFFNKFSFAELNLDSDFEMYLNSKNSSYQFQKFDLDFDLSDFQLGLQENLSQRVNESSFGILAQNKQFQLNIDSLNYQQNYSHPQGKSQLNLKSNLIDADLNAEFNLNNEIPYISNSLLKFKSKNQSVEQLLLFAQLLYGDSFKQDDEGYYYIESWGSLDNLKFE</sequence>
<evidence type="ECO:0000313" key="2">
    <source>
        <dbReference type="Proteomes" id="UP000185669"/>
    </source>
</evidence>
<protein>
    <submittedName>
        <fullName evidence="1">Uncharacterized protein</fullName>
    </submittedName>
</protein>
<dbReference type="EMBL" id="FTNC01000012">
    <property type="protein sequence ID" value="SIR04859.1"/>
    <property type="molecule type" value="Genomic_DNA"/>
</dbReference>
<reference evidence="2" key="1">
    <citation type="submission" date="2017-01" db="EMBL/GenBank/DDBJ databases">
        <authorList>
            <person name="Varghese N."/>
            <person name="Submissions S."/>
        </authorList>
    </citation>
    <scope>NUCLEOTIDE SEQUENCE [LARGE SCALE GENOMIC DNA]</scope>
    <source>
        <strain evidence="2">ATCC 700103</strain>
    </source>
</reference>
<keyword evidence="2" id="KW-1185">Reference proteome</keyword>
<organism evidence="1 2">
    <name type="scientific">Halanaerobium kushneri</name>
    <dbReference type="NCBI Taxonomy" id="56779"/>
    <lineage>
        <taxon>Bacteria</taxon>
        <taxon>Bacillati</taxon>
        <taxon>Bacillota</taxon>
        <taxon>Clostridia</taxon>
        <taxon>Halanaerobiales</taxon>
        <taxon>Halanaerobiaceae</taxon>
        <taxon>Halanaerobium</taxon>
    </lineage>
</organism>
<gene>
    <name evidence="1" type="ORF">SAMN05421834_11236</name>
</gene>
<proteinExistence type="predicted"/>